<dbReference type="InterPro" id="IPR001992">
    <property type="entry name" value="T2SS_GspF/T4SS_PilC_CS"/>
</dbReference>
<feature type="domain" description="Type II secretion system protein GspF" evidence="13">
    <location>
        <begin position="75"/>
        <end position="197"/>
    </location>
</feature>
<dbReference type="GO" id="GO:0009306">
    <property type="term" value="P:protein secretion"/>
    <property type="evidence" value="ECO:0007669"/>
    <property type="project" value="InterPro"/>
</dbReference>
<evidence type="ECO:0000313" key="15">
    <source>
        <dbReference type="Proteomes" id="UP000230859"/>
    </source>
</evidence>
<dbReference type="PANTHER" id="PTHR30012:SF0">
    <property type="entry name" value="TYPE II SECRETION SYSTEM PROTEIN F-RELATED"/>
    <property type="match status" value="1"/>
</dbReference>
<dbReference type="Gene3D" id="1.20.81.30">
    <property type="entry name" value="Type II secretion system (T2SS), domain F"/>
    <property type="match status" value="2"/>
</dbReference>
<evidence type="ECO:0000256" key="9">
    <source>
        <dbReference type="ARBA" id="ARBA00023136"/>
    </source>
</evidence>
<sequence length="408" mass="44411">MPTFDYQVKDQNGKTISGSQEAADSAALVSSLREKGYLIVRIAEGKQKASLFSVGQSKKGGRRGKIKIDDLVVLARQLATMVEAGVPLVQALGILGEQTENDNLKKVILNVRDDVESGKSLSEGLEAHKKVFSNFFVSMVNAGEQSGRLDEILDRLATYIEKTSALQKKVKSALVYPAVVSIMAILITTGMLTFVIPKFAEIFLSLNAALPLPTIVLIELSNFLRTYLLYIVGAIALIIFLVARYINTKQGRLWFDTNKIRVPLFGPLLLKVAVSKFSRTLSTLIKSGVPILASLDIVGRTAGNSLIEMIMQEVRSSIKEGESISGPLSRRDVFPPMVIRMVHVGEETGELEKMLTKIADFYDAQVDSAVDGLTSIIEPLVIAFLAIVIGAIVIAMFLPILTLTSAIK</sequence>
<name>A0A2H0LS36_9BACT</name>
<comment type="subcellular location">
    <subcellularLocation>
        <location evidence="2">Cell inner membrane</location>
        <topology evidence="2">Multi-pass membrane protein</topology>
    </subcellularLocation>
    <subcellularLocation>
        <location evidence="11">Cell membrane</location>
        <topology evidence="11">Multi-pass membrane protein</topology>
    </subcellularLocation>
</comment>
<dbReference type="GO" id="GO:0005886">
    <property type="term" value="C:plasma membrane"/>
    <property type="evidence" value="ECO:0007669"/>
    <property type="project" value="UniProtKB-SubCell"/>
</dbReference>
<evidence type="ECO:0000256" key="2">
    <source>
        <dbReference type="ARBA" id="ARBA00004429"/>
    </source>
</evidence>
<dbReference type="PANTHER" id="PTHR30012">
    <property type="entry name" value="GENERAL SECRETION PATHWAY PROTEIN"/>
    <property type="match status" value="1"/>
</dbReference>
<dbReference type="EMBL" id="PCVY01000016">
    <property type="protein sequence ID" value="PIQ87239.1"/>
    <property type="molecule type" value="Genomic_DNA"/>
</dbReference>
<keyword evidence="9 12" id="KW-0472">Membrane</keyword>
<keyword evidence="5" id="KW-1003">Cell membrane</keyword>
<feature type="transmembrane region" description="Helical" evidence="12">
    <location>
        <begin position="174"/>
        <end position="196"/>
    </location>
</feature>
<dbReference type="PRINTS" id="PR00812">
    <property type="entry name" value="BCTERIALGSPF"/>
</dbReference>
<evidence type="ECO:0000256" key="1">
    <source>
        <dbReference type="ARBA" id="ARBA00002684"/>
    </source>
</evidence>
<proteinExistence type="inferred from homology"/>
<evidence type="ECO:0000256" key="11">
    <source>
        <dbReference type="RuleBase" id="RU003923"/>
    </source>
</evidence>
<evidence type="ECO:0000313" key="14">
    <source>
        <dbReference type="EMBL" id="PIQ87239.1"/>
    </source>
</evidence>
<dbReference type="FunFam" id="1.20.81.30:FF:000001">
    <property type="entry name" value="Type II secretion system protein F"/>
    <property type="match status" value="2"/>
</dbReference>
<evidence type="ECO:0000256" key="12">
    <source>
        <dbReference type="SAM" id="Phobius"/>
    </source>
</evidence>
<comment type="similarity">
    <text evidence="3 11">Belongs to the GSP F family.</text>
</comment>
<dbReference type="InterPro" id="IPR018076">
    <property type="entry name" value="T2SS_GspF_dom"/>
</dbReference>
<comment type="caution">
    <text evidence="14">The sequence shown here is derived from an EMBL/GenBank/DDBJ whole genome shotgun (WGS) entry which is preliminary data.</text>
</comment>
<evidence type="ECO:0000256" key="5">
    <source>
        <dbReference type="ARBA" id="ARBA00022475"/>
    </source>
</evidence>
<comment type="function">
    <text evidence="1">Component of the type II secretion system inner membrane complex required for the energy-dependent secretion of extracellular factors such as proteases and toxins from the periplasm.</text>
</comment>
<evidence type="ECO:0000256" key="10">
    <source>
        <dbReference type="ARBA" id="ARBA00030750"/>
    </source>
</evidence>
<feature type="domain" description="Type II secretion system protein GspF" evidence="13">
    <location>
        <begin position="277"/>
        <end position="399"/>
    </location>
</feature>
<organism evidence="14 15">
    <name type="scientific">Candidatus Abzuiibacterium crystallinum</name>
    <dbReference type="NCBI Taxonomy" id="1974748"/>
    <lineage>
        <taxon>Bacteria</taxon>
        <taxon>Pseudomonadati</taxon>
        <taxon>Candidatus Omnitrophota</taxon>
        <taxon>Candidatus Abzuiibacterium</taxon>
    </lineage>
</organism>
<dbReference type="PROSITE" id="PS00874">
    <property type="entry name" value="T2SP_F"/>
    <property type="match status" value="1"/>
</dbReference>
<dbReference type="InterPro" id="IPR003004">
    <property type="entry name" value="GspF/PilC"/>
</dbReference>
<keyword evidence="4 11" id="KW-0813">Transport</keyword>
<feature type="transmembrane region" description="Helical" evidence="12">
    <location>
        <begin position="227"/>
        <end position="246"/>
    </location>
</feature>
<evidence type="ECO:0000256" key="4">
    <source>
        <dbReference type="ARBA" id="ARBA00022448"/>
    </source>
</evidence>
<accession>A0A2H0LS36</accession>
<evidence type="ECO:0000256" key="6">
    <source>
        <dbReference type="ARBA" id="ARBA00022519"/>
    </source>
</evidence>
<dbReference type="Proteomes" id="UP000230859">
    <property type="component" value="Unassembled WGS sequence"/>
</dbReference>
<feature type="transmembrane region" description="Helical" evidence="12">
    <location>
        <begin position="380"/>
        <end position="403"/>
    </location>
</feature>
<reference evidence="14 15" key="1">
    <citation type="submission" date="2017-09" db="EMBL/GenBank/DDBJ databases">
        <title>Depth-based differentiation of microbial function through sediment-hosted aquifers and enrichment of novel symbionts in the deep terrestrial subsurface.</title>
        <authorList>
            <person name="Probst A.J."/>
            <person name="Ladd B."/>
            <person name="Jarett J.K."/>
            <person name="Geller-Mcgrath D.E."/>
            <person name="Sieber C.M."/>
            <person name="Emerson J.B."/>
            <person name="Anantharaman K."/>
            <person name="Thomas B.C."/>
            <person name="Malmstrom R."/>
            <person name="Stieglmeier M."/>
            <person name="Klingl A."/>
            <person name="Woyke T."/>
            <person name="Ryan C.M."/>
            <person name="Banfield J.F."/>
        </authorList>
    </citation>
    <scope>NUCLEOTIDE SEQUENCE [LARGE SCALE GENOMIC DNA]</scope>
    <source>
        <strain evidence="14">CG11_big_fil_rev_8_21_14_0_20_45_26</strain>
    </source>
</reference>
<dbReference type="AlphaFoldDB" id="A0A2H0LS36"/>
<gene>
    <name evidence="14" type="ORF">COV74_01580</name>
</gene>
<keyword evidence="6" id="KW-0997">Cell inner membrane</keyword>
<protein>
    <recommendedName>
        <fullName evidence="10">General secretion pathway protein F</fullName>
    </recommendedName>
</protein>
<dbReference type="Pfam" id="PF00482">
    <property type="entry name" value="T2SSF"/>
    <property type="match status" value="2"/>
</dbReference>
<evidence type="ECO:0000256" key="7">
    <source>
        <dbReference type="ARBA" id="ARBA00022692"/>
    </source>
</evidence>
<keyword evidence="8 12" id="KW-1133">Transmembrane helix</keyword>
<evidence type="ECO:0000259" key="13">
    <source>
        <dbReference type="Pfam" id="PF00482"/>
    </source>
</evidence>
<keyword evidence="7 11" id="KW-0812">Transmembrane</keyword>
<evidence type="ECO:0000256" key="3">
    <source>
        <dbReference type="ARBA" id="ARBA00005745"/>
    </source>
</evidence>
<evidence type="ECO:0000256" key="8">
    <source>
        <dbReference type="ARBA" id="ARBA00022989"/>
    </source>
</evidence>
<dbReference type="InterPro" id="IPR042094">
    <property type="entry name" value="T2SS_GspF_sf"/>
</dbReference>